<protein>
    <submittedName>
        <fullName evidence="2">Uncharacterized protein</fullName>
    </submittedName>
</protein>
<proteinExistence type="predicted"/>
<evidence type="ECO:0000256" key="1">
    <source>
        <dbReference type="SAM" id="MobiDB-lite"/>
    </source>
</evidence>
<evidence type="ECO:0000313" key="3">
    <source>
        <dbReference type="Proteomes" id="UP001189429"/>
    </source>
</evidence>
<name>A0ABN9WM65_9DINO</name>
<gene>
    <name evidence="2" type="ORF">PCOR1329_LOCUS68672</name>
</gene>
<dbReference type="Proteomes" id="UP001189429">
    <property type="component" value="Unassembled WGS sequence"/>
</dbReference>
<sequence>MGTHLSALVTALQTPQPDKEKKHNVQRARPELEREQQLHQSAVAARKAQEALDKAIIFEKECKEWLHKVSADLQQKVQAAAATAAAHQRLLRSSLEAQPTSPLQPAAINLTAILETTEPEDLGRLVCFEDGDLFSFGDLELEQEKIEQWNRHKSELAAEVSKLIVAAVGPSAQGLAQRKQAFAEYRARKEATQPSRERPTGGLGASLTGTAQRRLAPPPLRLALGPPPASAAASTAGDPSGAAPEPAPPEASPEDLAKTLADARARAFRSVKRAGGVIAGVRRHIKSHSFKDLCRIDEQQVGAGRLDGLLKGGGPIDFWDFAPVAVELAGSMDFIFVALYLTPGEKLMGVNAEKLTNLGAFL</sequence>
<reference evidence="2" key="1">
    <citation type="submission" date="2023-10" db="EMBL/GenBank/DDBJ databases">
        <authorList>
            <person name="Chen Y."/>
            <person name="Shah S."/>
            <person name="Dougan E. K."/>
            <person name="Thang M."/>
            <person name="Chan C."/>
        </authorList>
    </citation>
    <scope>NUCLEOTIDE SEQUENCE [LARGE SCALE GENOMIC DNA]</scope>
</reference>
<feature type="compositionally biased region" description="Basic and acidic residues" evidence="1">
    <location>
        <begin position="186"/>
        <end position="199"/>
    </location>
</feature>
<feature type="compositionally biased region" description="Low complexity" evidence="1">
    <location>
        <begin position="205"/>
        <end position="215"/>
    </location>
</feature>
<feature type="compositionally biased region" description="Basic and acidic residues" evidence="1">
    <location>
        <begin position="17"/>
        <end position="37"/>
    </location>
</feature>
<evidence type="ECO:0000313" key="2">
    <source>
        <dbReference type="EMBL" id="CAK0887691.1"/>
    </source>
</evidence>
<accession>A0ABN9WM65</accession>
<organism evidence="2 3">
    <name type="scientific">Prorocentrum cordatum</name>
    <dbReference type="NCBI Taxonomy" id="2364126"/>
    <lineage>
        <taxon>Eukaryota</taxon>
        <taxon>Sar</taxon>
        <taxon>Alveolata</taxon>
        <taxon>Dinophyceae</taxon>
        <taxon>Prorocentrales</taxon>
        <taxon>Prorocentraceae</taxon>
        <taxon>Prorocentrum</taxon>
    </lineage>
</organism>
<feature type="non-terminal residue" evidence="2">
    <location>
        <position position="362"/>
    </location>
</feature>
<feature type="region of interest" description="Disordered" evidence="1">
    <location>
        <begin position="1"/>
        <end position="38"/>
    </location>
</feature>
<feature type="region of interest" description="Disordered" evidence="1">
    <location>
        <begin position="186"/>
        <end position="255"/>
    </location>
</feature>
<feature type="compositionally biased region" description="Pro residues" evidence="1">
    <location>
        <begin position="216"/>
        <end position="229"/>
    </location>
</feature>
<dbReference type="EMBL" id="CAUYUJ010018972">
    <property type="protein sequence ID" value="CAK0887691.1"/>
    <property type="molecule type" value="Genomic_DNA"/>
</dbReference>
<comment type="caution">
    <text evidence="2">The sequence shown here is derived from an EMBL/GenBank/DDBJ whole genome shotgun (WGS) entry which is preliminary data.</text>
</comment>
<feature type="compositionally biased region" description="Low complexity" evidence="1">
    <location>
        <begin position="230"/>
        <end position="244"/>
    </location>
</feature>
<keyword evidence="3" id="KW-1185">Reference proteome</keyword>